<name>A0AAF0QQK2_SOLVR</name>
<organism evidence="2 3">
    <name type="scientific">Solanum verrucosum</name>
    <dbReference type="NCBI Taxonomy" id="315347"/>
    <lineage>
        <taxon>Eukaryota</taxon>
        <taxon>Viridiplantae</taxon>
        <taxon>Streptophyta</taxon>
        <taxon>Embryophyta</taxon>
        <taxon>Tracheophyta</taxon>
        <taxon>Spermatophyta</taxon>
        <taxon>Magnoliopsida</taxon>
        <taxon>eudicotyledons</taxon>
        <taxon>Gunneridae</taxon>
        <taxon>Pentapetalae</taxon>
        <taxon>asterids</taxon>
        <taxon>lamiids</taxon>
        <taxon>Solanales</taxon>
        <taxon>Solanaceae</taxon>
        <taxon>Solanoideae</taxon>
        <taxon>Solaneae</taxon>
        <taxon>Solanum</taxon>
    </lineage>
</organism>
<dbReference type="InterPro" id="IPR000182">
    <property type="entry name" value="GNAT_dom"/>
</dbReference>
<evidence type="ECO:0000313" key="3">
    <source>
        <dbReference type="Proteomes" id="UP001234989"/>
    </source>
</evidence>
<sequence length="140" mass="15584">MKPLRCISPILIAKQPLDEHPIVCGLVTNQVDVNLGDLGSNFSSDKNIRKGIAYISNVAVRRRYRRKGIAKKLIMKAEAQARNWGCRAIALHCDTSNPGATKLYIGQGFRIIKVPEGANWPQPKTSPNVEFVFLMKLLDV</sequence>
<dbReference type="CDD" id="cd04301">
    <property type="entry name" value="NAT_SF"/>
    <property type="match status" value="1"/>
</dbReference>
<dbReference type="GO" id="GO:0008080">
    <property type="term" value="F:N-acetyltransferase activity"/>
    <property type="evidence" value="ECO:0007669"/>
    <property type="project" value="TreeGrafter"/>
</dbReference>
<keyword evidence="3" id="KW-1185">Reference proteome</keyword>
<evidence type="ECO:0000313" key="2">
    <source>
        <dbReference type="EMBL" id="WMV25425.1"/>
    </source>
</evidence>
<dbReference type="PROSITE" id="PS51186">
    <property type="entry name" value="GNAT"/>
    <property type="match status" value="1"/>
</dbReference>
<dbReference type="Gene3D" id="3.40.630.30">
    <property type="match status" value="1"/>
</dbReference>
<feature type="domain" description="N-acetyltransferase" evidence="1">
    <location>
        <begin position="1"/>
        <end position="139"/>
    </location>
</feature>
<gene>
    <name evidence="2" type="ORF">MTR67_018810</name>
</gene>
<dbReference type="SUPFAM" id="SSF55729">
    <property type="entry name" value="Acyl-CoA N-acyltransferases (Nat)"/>
    <property type="match status" value="1"/>
</dbReference>
<dbReference type="PANTHER" id="PTHR47443">
    <property type="entry name" value="ACYL-COA N-ACYLTRANSFERASES (NAT) SUPERFAMILY PROTEIN"/>
    <property type="match status" value="1"/>
</dbReference>
<accession>A0AAF0QQK2</accession>
<dbReference type="InterPro" id="IPR016181">
    <property type="entry name" value="Acyl_CoA_acyltransferase"/>
</dbReference>
<dbReference type="Proteomes" id="UP001234989">
    <property type="component" value="Chromosome 4"/>
</dbReference>
<reference evidence="2" key="1">
    <citation type="submission" date="2023-08" db="EMBL/GenBank/DDBJ databases">
        <title>A de novo genome assembly of Solanum verrucosum Schlechtendal, a Mexican diploid species geographically isolated from the other diploid A-genome species in potato relatives.</title>
        <authorList>
            <person name="Hosaka K."/>
        </authorList>
    </citation>
    <scope>NUCLEOTIDE SEQUENCE</scope>
    <source>
        <tissue evidence="2">Young leaves</tissue>
    </source>
</reference>
<proteinExistence type="predicted"/>
<dbReference type="GO" id="GO:0009507">
    <property type="term" value="C:chloroplast"/>
    <property type="evidence" value="ECO:0007669"/>
    <property type="project" value="TreeGrafter"/>
</dbReference>
<evidence type="ECO:0000259" key="1">
    <source>
        <dbReference type="PROSITE" id="PS51186"/>
    </source>
</evidence>
<dbReference type="Pfam" id="PF00583">
    <property type="entry name" value="Acetyltransf_1"/>
    <property type="match status" value="1"/>
</dbReference>
<dbReference type="PANTHER" id="PTHR47443:SF3">
    <property type="entry name" value="GCN5-RELATED N-ACETYLTRANSFERASE 4, CHLOROPLASTIC"/>
    <property type="match status" value="1"/>
</dbReference>
<protein>
    <recommendedName>
        <fullName evidence="1">N-acetyltransferase domain-containing protein</fullName>
    </recommendedName>
</protein>
<dbReference type="EMBL" id="CP133615">
    <property type="protein sequence ID" value="WMV25425.1"/>
    <property type="molecule type" value="Genomic_DNA"/>
</dbReference>
<dbReference type="AlphaFoldDB" id="A0AAF0QQK2"/>